<reference evidence="5 6" key="1">
    <citation type="submission" date="2021-06" db="EMBL/GenBank/DDBJ databases">
        <title>44 bacteria genomes isolated from Dapeng, Shenzhen.</title>
        <authorList>
            <person name="Zheng W."/>
            <person name="Yu S."/>
            <person name="Huang Y."/>
        </authorList>
    </citation>
    <scope>NUCLEOTIDE SEQUENCE [LARGE SCALE GENOMIC DNA]</scope>
    <source>
        <strain evidence="5 6">DP5N14-6</strain>
    </source>
</reference>
<sequence>MKITSIFWDFDGVILDSMNVRDWGFREIFKDFRKSQIEEIIQYHRINGGLSRYVKIRYFYEKILGQAITEEKVLEYANKFSELMKMELIKKENLIQDTISFIEVNYHNYNFHIVSGSDQNELRYLCSELGLSKYFVSIHGSPTPKFNLVETLMRSYKYEERESILIGDSLNDFEAAKMNKISFYGYNNLDLMSVGNGYIESFEHLNLQYL</sequence>
<evidence type="ECO:0000256" key="4">
    <source>
        <dbReference type="ARBA" id="ARBA00013078"/>
    </source>
</evidence>
<dbReference type="SUPFAM" id="SSF56784">
    <property type="entry name" value="HAD-like"/>
    <property type="match status" value="1"/>
</dbReference>
<dbReference type="PANTHER" id="PTHR43434">
    <property type="entry name" value="PHOSPHOGLYCOLATE PHOSPHATASE"/>
    <property type="match status" value="1"/>
</dbReference>
<proteinExistence type="inferred from homology"/>
<dbReference type="EC" id="3.1.3.18" evidence="4"/>
<keyword evidence="6" id="KW-1185">Reference proteome</keyword>
<dbReference type="SFLD" id="SFLDS00003">
    <property type="entry name" value="Haloacid_Dehalogenase"/>
    <property type="match status" value="1"/>
</dbReference>
<dbReference type="SFLD" id="SFLDG01129">
    <property type="entry name" value="C1.5:_HAD__Beta-PGM__Phosphata"/>
    <property type="match status" value="1"/>
</dbReference>
<dbReference type="Proteomes" id="UP000766609">
    <property type="component" value="Unassembled WGS sequence"/>
</dbReference>
<dbReference type="InterPro" id="IPR036412">
    <property type="entry name" value="HAD-like_sf"/>
</dbReference>
<gene>
    <name evidence="5" type="ORF">KUV23_03045</name>
</gene>
<evidence type="ECO:0000313" key="6">
    <source>
        <dbReference type="Proteomes" id="UP000766609"/>
    </source>
</evidence>
<dbReference type="Gene3D" id="1.10.150.240">
    <property type="entry name" value="Putative phosphatase, domain 2"/>
    <property type="match status" value="1"/>
</dbReference>
<evidence type="ECO:0000256" key="2">
    <source>
        <dbReference type="ARBA" id="ARBA00004818"/>
    </source>
</evidence>
<name>A0ABS7N0T5_9BACT</name>
<comment type="similarity">
    <text evidence="3">Belongs to the HAD-like hydrolase superfamily. CbbY/CbbZ/Gph/YieH family.</text>
</comment>
<comment type="pathway">
    <text evidence="2">Organic acid metabolism; glycolate biosynthesis; glycolate from 2-phosphoglycolate: step 1/1.</text>
</comment>
<dbReference type="InterPro" id="IPR023198">
    <property type="entry name" value="PGP-like_dom2"/>
</dbReference>
<dbReference type="Pfam" id="PF13419">
    <property type="entry name" value="HAD_2"/>
    <property type="match status" value="1"/>
</dbReference>
<dbReference type="Gene3D" id="3.40.50.1000">
    <property type="entry name" value="HAD superfamily/HAD-like"/>
    <property type="match status" value="1"/>
</dbReference>
<evidence type="ECO:0000256" key="1">
    <source>
        <dbReference type="ARBA" id="ARBA00000830"/>
    </source>
</evidence>
<comment type="caution">
    <text evidence="5">The sequence shown here is derived from an EMBL/GenBank/DDBJ whole genome shotgun (WGS) entry which is preliminary data.</text>
</comment>
<dbReference type="CDD" id="cd01427">
    <property type="entry name" value="HAD_like"/>
    <property type="match status" value="1"/>
</dbReference>
<accession>A0ABS7N0T5</accession>
<comment type="catalytic activity">
    <reaction evidence="1">
        <text>2-phosphoglycolate + H2O = glycolate + phosphate</text>
        <dbReference type="Rhea" id="RHEA:14369"/>
        <dbReference type="ChEBI" id="CHEBI:15377"/>
        <dbReference type="ChEBI" id="CHEBI:29805"/>
        <dbReference type="ChEBI" id="CHEBI:43474"/>
        <dbReference type="ChEBI" id="CHEBI:58033"/>
        <dbReference type="EC" id="3.1.3.18"/>
    </reaction>
</comment>
<organism evidence="5 6">
    <name type="scientific">Algoriphagus marincola</name>
    <dbReference type="NCBI Taxonomy" id="264027"/>
    <lineage>
        <taxon>Bacteria</taxon>
        <taxon>Pseudomonadati</taxon>
        <taxon>Bacteroidota</taxon>
        <taxon>Cytophagia</taxon>
        <taxon>Cytophagales</taxon>
        <taxon>Cyclobacteriaceae</taxon>
        <taxon>Algoriphagus</taxon>
    </lineage>
</organism>
<evidence type="ECO:0000313" key="5">
    <source>
        <dbReference type="EMBL" id="MBY5949932.1"/>
    </source>
</evidence>
<dbReference type="InterPro" id="IPR041492">
    <property type="entry name" value="HAD_2"/>
</dbReference>
<evidence type="ECO:0000256" key="3">
    <source>
        <dbReference type="ARBA" id="ARBA00006171"/>
    </source>
</evidence>
<dbReference type="RefSeq" id="WP_222583036.1">
    <property type="nucleotide sequence ID" value="NZ_JAHVHP010000001.1"/>
</dbReference>
<protein>
    <recommendedName>
        <fullName evidence="4">phosphoglycolate phosphatase</fullName>
        <ecNumber evidence="4">3.1.3.18</ecNumber>
    </recommendedName>
</protein>
<dbReference type="InterPro" id="IPR050155">
    <property type="entry name" value="HAD-like_hydrolase_sf"/>
</dbReference>
<dbReference type="InterPro" id="IPR023214">
    <property type="entry name" value="HAD_sf"/>
</dbReference>
<dbReference type="PANTHER" id="PTHR43434:SF1">
    <property type="entry name" value="PHOSPHOGLYCOLATE PHOSPHATASE"/>
    <property type="match status" value="1"/>
</dbReference>
<dbReference type="EMBL" id="JAHVHP010000001">
    <property type="protein sequence ID" value="MBY5949932.1"/>
    <property type="molecule type" value="Genomic_DNA"/>
</dbReference>